<dbReference type="AlphaFoldDB" id="A0A9Q9IJ39"/>
<keyword evidence="2" id="KW-0812">Transmembrane</keyword>
<feature type="transmembrane region" description="Helical" evidence="2">
    <location>
        <begin position="21"/>
        <end position="44"/>
    </location>
</feature>
<keyword evidence="2" id="KW-0472">Membrane</keyword>
<feature type="compositionally biased region" description="Basic residues" evidence="1">
    <location>
        <begin position="194"/>
        <end position="213"/>
    </location>
</feature>
<protein>
    <submittedName>
        <fullName evidence="3">Uncharacterized protein</fullName>
    </submittedName>
</protein>
<organism evidence="3 4">
    <name type="scientific">Dactylosporangium aurantiacum</name>
    <dbReference type="NCBI Taxonomy" id="35754"/>
    <lineage>
        <taxon>Bacteria</taxon>
        <taxon>Bacillati</taxon>
        <taxon>Actinomycetota</taxon>
        <taxon>Actinomycetes</taxon>
        <taxon>Micromonosporales</taxon>
        <taxon>Micromonosporaceae</taxon>
        <taxon>Dactylosporangium</taxon>
    </lineage>
</organism>
<evidence type="ECO:0000313" key="3">
    <source>
        <dbReference type="EMBL" id="UWZ56566.1"/>
    </source>
</evidence>
<dbReference type="KEGG" id="daur:Daura_10525"/>
<gene>
    <name evidence="3" type="ORF">Daura_10525</name>
</gene>
<dbReference type="OrthoDB" id="3402202at2"/>
<evidence type="ECO:0000256" key="2">
    <source>
        <dbReference type="SAM" id="Phobius"/>
    </source>
</evidence>
<dbReference type="Proteomes" id="UP001058003">
    <property type="component" value="Chromosome"/>
</dbReference>
<evidence type="ECO:0000313" key="4">
    <source>
        <dbReference type="Proteomes" id="UP001058003"/>
    </source>
</evidence>
<sequence>MATRRVAVAARRVAVAARRSVTAAGLVAGVVAALVFGTAVPAAAHDGVILTLHGDGRGSVWVTAAWQDGHPVTEAVGITLLATTADGRREGPAGLKRNGDALTYAGTLGEGDWTVVAEMGTPAIGRCQGALHVAADGVPQEIVCAPPAAAASPVPAPAAAKASYTWVWYLLGVAALAGVAAWWFHRTSVATRATARRTPGRKSSNRRTTVRRK</sequence>
<dbReference type="RefSeq" id="WP_156090013.1">
    <property type="nucleotide sequence ID" value="NZ_CP073767.1"/>
</dbReference>
<keyword evidence="4" id="KW-1185">Reference proteome</keyword>
<name>A0A9Q9IJ39_9ACTN</name>
<reference evidence="3" key="1">
    <citation type="submission" date="2021-04" db="EMBL/GenBank/DDBJ databases">
        <title>Dactylosporangium aurantiacum NRRL B-8018 full assembly.</title>
        <authorList>
            <person name="Hartkoorn R.C."/>
            <person name="Beaudoing E."/>
            <person name="Hot D."/>
        </authorList>
    </citation>
    <scope>NUCLEOTIDE SEQUENCE</scope>
    <source>
        <strain evidence="3">NRRL B-8018</strain>
    </source>
</reference>
<feature type="transmembrane region" description="Helical" evidence="2">
    <location>
        <begin position="166"/>
        <end position="184"/>
    </location>
</feature>
<evidence type="ECO:0000256" key="1">
    <source>
        <dbReference type="SAM" id="MobiDB-lite"/>
    </source>
</evidence>
<feature type="region of interest" description="Disordered" evidence="1">
    <location>
        <begin position="193"/>
        <end position="213"/>
    </location>
</feature>
<dbReference type="EMBL" id="CP073767">
    <property type="protein sequence ID" value="UWZ56566.1"/>
    <property type="molecule type" value="Genomic_DNA"/>
</dbReference>
<keyword evidence="2" id="KW-1133">Transmembrane helix</keyword>
<proteinExistence type="predicted"/>
<accession>A0A9Q9IJ39</accession>